<feature type="region of interest" description="Disordered" evidence="1">
    <location>
        <begin position="301"/>
        <end position="327"/>
    </location>
</feature>
<gene>
    <name evidence="2" type="ORF">C8034_v010406</name>
</gene>
<proteinExistence type="predicted"/>
<accession>A0A4R8TK95</accession>
<comment type="caution">
    <text evidence="2">The sequence shown here is derived from an EMBL/GenBank/DDBJ whole genome shotgun (WGS) entry which is preliminary data.</text>
</comment>
<dbReference type="Proteomes" id="UP000295604">
    <property type="component" value="Unassembled WGS sequence"/>
</dbReference>
<sequence>MSDVSEPAVCVCARLPVSGGGGGGGGAGGAARGKSYINDRVPSPSKTTELAIDNKTKFQTLTLTLTLVRRLLLFQNGAAQPQKETETLRRVYRRNPHLTRHLSNSPLFETWQPRFLASGQSVTAGRPVNTIQEVARADICRPNSIPKLEFKARHLTNRKLKRPRHHASSHAVQMRRIPHSAENERHVAEVLRPQVGLRVRRAHIGGQDAMRPVCARKMLSRNVANRLAEEAWREERGSTCRILRKMISPPCQWSCPIFTPPAPTVSVPTLSVALNRLADGTLLPTQRLWFRVDSTKRHAARQGRAVDQESTSASRLHLEAAERRNHV</sequence>
<evidence type="ECO:0000313" key="3">
    <source>
        <dbReference type="Proteomes" id="UP000295604"/>
    </source>
</evidence>
<protein>
    <submittedName>
        <fullName evidence="2">Uncharacterized protein</fullName>
    </submittedName>
</protein>
<feature type="compositionally biased region" description="Gly residues" evidence="1">
    <location>
        <begin position="20"/>
        <end position="31"/>
    </location>
</feature>
<dbReference type="EMBL" id="QAPF01000061">
    <property type="protein sequence ID" value="TEA18642.1"/>
    <property type="molecule type" value="Genomic_DNA"/>
</dbReference>
<name>A0A4R8TK95_9PEZI</name>
<dbReference type="AlphaFoldDB" id="A0A4R8TK95"/>
<feature type="compositionally biased region" description="Basic and acidic residues" evidence="1">
    <location>
        <begin position="316"/>
        <end position="327"/>
    </location>
</feature>
<reference evidence="2 3" key="1">
    <citation type="submission" date="2018-11" db="EMBL/GenBank/DDBJ databases">
        <title>Genome sequence and assembly of Colletotrichum sidae.</title>
        <authorList>
            <person name="Gan P."/>
            <person name="Shirasu K."/>
        </authorList>
    </citation>
    <scope>NUCLEOTIDE SEQUENCE [LARGE SCALE GENOMIC DNA]</scope>
    <source>
        <strain evidence="2 3">CBS 518.97</strain>
    </source>
</reference>
<feature type="region of interest" description="Disordered" evidence="1">
    <location>
        <begin position="20"/>
        <end position="45"/>
    </location>
</feature>
<organism evidence="2 3">
    <name type="scientific">Colletotrichum sidae</name>
    <dbReference type="NCBI Taxonomy" id="1347389"/>
    <lineage>
        <taxon>Eukaryota</taxon>
        <taxon>Fungi</taxon>
        <taxon>Dikarya</taxon>
        <taxon>Ascomycota</taxon>
        <taxon>Pezizomycotina</taxon>
        <taxon>Sordariomycetes</taxon>
        <taxon>Hypocreomycetidae</taxon>
        <taxon>Glomerellales</taxon>
        <taxon>Glomerellaceae</taxon>
        <taxon>Colletotrichum</taxon>
        <taxon>Colletotrichum orbiculare species complex</taxon>
    </lineage>
</organism>
<evidence type="ECO:0000313" key="2">
    <source>
        <dbReference type="EMBL" id="TEA18642.1"/>
    </source>
</evidence>
<keyword evidence="3" id="KW-1185">Reference proteome</keyword>
<evidence type="ECO:0000256" key="1">
    <source>
        <dbReference type="SAM" id="MobiDB-lite"/>
    </source>
</evidence>